<dbReference type="AlphaFoldDB" id="A0AAV7IVJ1"/>
<dbReference type="InterPro" id="IPR036427">
    <property type="entry name" value="Bromodomain-like_sf"/>
</dbReference>
<dbReference type="PANTHER" id="PTHR15398">
    <property type="entry name" value="BROMODOMAIN-CONTAINING PROTEIN 8"/>
    <property type="match status" value="1"/>
</dbReference>
<dbReference type="EMBL" id="JAHXZJ010000747">
    <property type="protein sequence ID" value="KAH0558078.1"/>
    <property type="molecule type" value="Genomic_DNA"/>
</dbReference>
<feature type="region of interest" description="Disordered" evidence="3">
    <location>
        <begin position="452"/>
        <end position="606"/>
    </location>
</feature>
<feature type="compositionally biased region" description="Acidic residues" evidence="3">
    <location>
        <begin position="463"/>
        <end position="472"/>
    </location>
</feature>
<dbReference type="SUPFAM" id="SSF47370">
    <property type="entry name" value="Bromodomain"/>
    <property type="match status" value="1"/>
</dbReference>
<organism evidence="5 6">
    <name type="scientific">Cotesia glomerata</name>
    <name type="common">Lepidopteran parasitic wasp</name>
    <name type="synonym">Apanteles glomeratus</name>
    <dbReference type="NCBI Taxonomy" id="32391"/>
    <lineage>
        <taxon>Eukaryota</taxon>
        <taxon>Metazoa</taxon>
        <taxon>Ecdysozoa</taxon>
        <taxon>Arthropoda</taxon>
        <taxon>Hexapoda</taxon>
        <taxon>Insecta</taxon>
        <taxon>Pterygota</taxon>
        <taxon>Neoptera</taxon>
        <taxon>Endopterygota</taxon>
        <taxon>Hymenoptera</taxon>
        <taxon>Apocrita</taxon>
        <taxon>Ichneumonoidea</taxon>
        <taxon>Braconidae</taxon>
        <taxon>Microgastrinae</taxon>
        <taxon>Cotesia</taxon>
    </lineage>
</organism>
<feature type="region of interest" description="Disordered" evidence="3">
    <location>
        <begin position="165"/>
        <end position="208"/>
    </location>
</feature>
<feature type="region of interest" description="Disordered" evidence="3">
    <location>
        <begin position="1"/>
        <end position="20"/>
    </location>
</feature>
<dbReference type="Gene3D" id="1.20.920.10">
    <property type="entry name" value="Bromodomain-like"/>
    <property type="match status" value="1"/>
</dbReference>
<dbReference type="InterPro" id="IPR037966">
    <property type="entry name" value="Brd8_Bromo_dom"/>
</dbReference>
<feature type="region of interest" description="Disordered" evidence="3">
    <location>
        <begin position="964"/>
        <end position="1008"/>
    </location>
</feature>
<protein>
    <recommendedName>
        <fullName evidence="4">Bromo domain-containing protein</fullName>
    </recommendedName>
</protein>
<evidence type="ECO:0000313" key="6">
    <source>
        <dbReference type="Proteomes" id="UP000826195"/>
    </source>
</evidence>
<feature type="compositionally biased region" description="Basic and acidic residues" evidence="3">
    <location>
        <begin position="501"/>
        <end position="519"/>
    </location>
</feature>
<dbReference type="PRINTS" id="PR00503">
    <property type="entry name" value="BROMODOMAIN"/>
</dbReference>
<feature type="region of interest" description="Disordered" evidence="3">
    <location>
        <begin position="299"/>
        <end position="329"/>
    </location>
</feature>
<feature type="compositionally biased region" description="Basic and acidic residues" evidence="3">
    <location>
        <begin position="527"/>
        <end position="606"/>
    </location>
</feature>
<evidence type="ECO:0000259" key="4">
    <source>
        <dbReference type="PROSITE" id="PS50014"/>
    </source>
</evidence>
<reference evidence="5 6" key="1">
    <citation type="journal article" date="2021" name="J. Hered.">
        <title>A chromosome-level genome assembly of the parasitoid wasp, Cotesia glomerata (Hymenoptera: Braconidae).</title>
        <authorList>
            <person name="Pinto B.J."/>
            <person name="Weis J.J."/>
            <person name="Gamble T."/>
            <person name="Ode P.J."/>
            <person name="Paul R."/>
            <person name="Zaspel J.M."/>
        </authorList>
    </citation>
    <scope>NUCLEOTIDE SEQUENCE [LARGE SCALE GENOMIC DNA]</scope>
    <source>
        <strain evidence="5">CgM1</strain>
    </source>
</reference>
<name>A0AAV7IVJ1_COTGL</name>
<feature type="compositionally biased region" description="Basic and acidic residues" evidence="3">
    <location>
        <begin position="628"/>
        <end position="717"/>
    </location>
</feature>
<dbReference type="GO" id="GO:0035267">
    <property type="term" value="C:NuA4 histone acetyltransferase complex"/>
    <property type="evidence" value="ECO:0007669"/>
    <property type="project" value="TreeGrafter"/>
</dbReference>
<keyword evidence="6" id="KW-1185">Reference proteome</keyword>
<feature type="compositionally biased region" description="Basic and acidic residues" evidence="3">
    <location>
        <begin position="452"/>
        <end position="462"/>
    </location>
</feature>
<dbReference type="PANTHER" id="PTHR15398:SF4">
    <property type="entry name" value="BROMODOMAIN-CONTAINING PROTEIN 8 ISOFORM X1"/>
    <property type="match status" value="1"/>
</dbReference>
<feature type="compositionally biased region" description="Polar residues" evidence="3">
    <location>
        <begin position="966"/>
        <end position="975"/>
    </location>
</feature>
<feature type="compositionally biased region" description="Basic and acidic residues" evidence="3">
    <location>
        <begin position="473"/>
        <end position="487"/>
    </location>
</feature>
<feature type="compositionally biased region" description="Basic and acidic residues" evidence="3">
    <location>
        <begin position="404"/>
        <end position="415"/>
    </location>
</feature>
<dbReference type="CDD" id="cd05507">
    <property type="entry name" value="Bromo_brd8_like"/>
    <property type="match status" value="1"/>
</dbReference>
<gene>
    <name evidence="5" type="ORF">KQX54_014263</name>
</gene>
<evidence type="ECO:0000256" key="1">
    <source>
        <dbReference type="ARBA" id="ARBA00023117"/>
    </source>
</evidence>
<feature type="region of interest" description="Disordered" evidence="3">
    <location>
        <begin position="388"/>
        <end position="426"/>
    </location>
</feature>
<feature type="compositionally biased region" description="Polar residues" evidence="3">
    <location>
        <begin position="310"/>
        <end position="329"/>
    </location>
</feature>
<feature type="region of interest" description="Disordered" evidence="3">
    <location>
        <begin position="628"/>
        <end position="779"/>
    </location>
</feature>
<accession>A0AAV7IVJ1</accession>
<feature type="compositionally biased region" description="Acidic residues" evidence="3">
    <location>
        <begin position="488"/>
        <end position="500"/>
    </location>
</feature>
<evidence type="ECO:0000256" key="2">
    <source>
        <dbReference type="PROSITE-ProRule" id="PRU00035"/>
    </source>
</evidence>
<sequence>MTSVQERLKTKQRESRDTWSTREQLCLASSVLKSGDQNWITVSRSLKPFAEKEALRPPDWFSHKACANQYTRLLENVDMPKRKKRESGETIGESIVKRLTQERTAELGQILAFQRDEYQQLKSEVNLLKSGSISDDKLQKMWQAIEQEEREQEQKAKAHSVWLAKRQQKQDLTSQSPTPLTPLKKTLDLNDTPEDSNDEEEKKRGSSTLLTNLLKAPSPTKQIQNATSTAQVTSPTIASLLNSSGNVHMVSSAPQNVTAPIHHIVTSVIPSGTPERPSAGAPTLSMLLALPANLPKGSLPTLPAAKNDPETSVRSSGTKSSNQAPTIQLSSTEAEIVNSDNVGEIIEQIDDVIGKDKLPDVIDKDEINEIMEDIEELIKEEITKSPQTENTAVVSRGETFPGVEKNEEVEAKVEKTISLTDSPESEMAIEEIDHSSSNIAEIIGTAIESNKVVEEKEEKEKVEEEEVEDKIEEEVKKKVEGEGGKVGEEEEKMEVEEAGVEEEKVEKEEKEEVGKLEVKEEGEEVKEEEKEEKNKVDEVEDKKEDKEEEDKKEKEEVEEICEKKEEVGMDDKEEGKEEIKEAEKESKELKEEIGEEVKEDDKEVKEEKKELVKEEKECSKEEIVVEEVNKEEKEVEGEKNEEVVKEEISEAEKEEEKVEEKEEKEEKKVEGVEEVKEDEKEVEKEEEKEEDVKIEKKEEEKEEKEKDEKEEGEKIEDLEVEDKDEVKDENEEVKEEEAEESVEEVKEEKEEQVKEQKQDKEEVVENKEEEEEKEKVEKIEEKVETKEAEEVVEVKKEESVTLPENTEVEEESSLIKLSGGRAMKTYSKKQNVAIDRDSEGDNIGEEADYRNWKKAVLLVYQRFTQHKYASLFSKPITEEQAPGYHSVIFRPMDLLTIKKNIENGTIRSTMHFQRDVMLMFQNALMYNKQTNHIHKMAMEMQEDCLQEFQMLVGVTKDVSFRRETRTAGSSNSEFNEINILKRKRSHITPSPHDSESPRLKKRRKSEND</sequence>
<comment type="caution">
    <text evidence="5">The sequence shown here is derived from an EMBL/GenBank/DDBJ whole genome shotgun (WGS) entry which is preliminary data.</text>
</comment>
<keyword evidence="1 2" id="KW-0103">Bromodomain</keyword>
<feature type="compositionally biased region" description="Acidic residues" evidence="3">
    <location>
        <begin position="718"/>
        <end position="742"/>
    </location>
</feature>
<dbReference type="PROSITE" id="PS50014">
    <property type="entry name" value="BROMODOMAIN_2"/>
    <property type="match status" value="1"/>
</dbReference>
<dbReference type="InterPro" id="IPR001487">
    <property type="entry name" value="Bromodomain"/>
</dbReference>
<feature type="compositionally biased region" description="Basic residues" evidence="3">
    <location>
        <begin position="999"/>
        <end position="1008"/>
    </location>
</feature>
<evidence type="ECO:0000313" key="5">
    <source>
        <dbReference type="EMBL" id="KAH0558078.1"/>
    </source>
</evidence>
<feature type="domain" description="Bromo" evidence="4">
    <location>
        <begin position="864"/>
        <end position="934"/>
    </location>
</feature>
<feature type="compositionally biased region" description="Basic and acidic residues" evidence="3">
    <location>
        <begin position="743"/>
        <end position="766"/>
    </location>
</feature>
<dbReference type="Pfam" id="PF00439">
    <property type="entry name" value="Bromodomain"/>
    <property type="match status" value="1"/>
</dbReference>
<dbReference type="Proteomes" id="UP000826195">
    <property type="component" value="Unassembled WGS sequence"/>
</dbReference>
<proteinExistence type="predicted"/>
<evidence type="ECO:0000256" key="3">
    <source>
        <dbReference type="SAM" id="MobiDB-lite"/>
    </source>
</evidence>
<dbReference type="SMART" id="SM00297">
    <property type="entry name" value="BROMO"/>
    <property type="match status" value="1"/>
</dbReference>